<accession>A0A699HB41</accession>
<name>A0A699HB41_TANCI</name>
<organism evidence="1">
    <name type="scientific">Tanacetum cinerariifolium</name>
    <name type="common">Dalmatian daisy</name>
    <name type="synonym">Chrysanthemum cinerariifolium</name>
    <dbReference type="NCBI Taxonomy" id="118510"/>
    <lineage>
        <taxon>Eukaryota</taxon>
        <taxon>Viridiplantae</taxon>
        <taxon>Streptophyta</taxon>
        <taxon>Embryophyta</taxon>
        <taxon>Tracheophyta</taxon>
        <taxon>Spermatophyta</taxon>
        <taxon>Magnoliopsida</taxon>
        <taxon>eudicotyledons</taxon>
        <taxon>Gunneridae</taxon>
        <taxon>Pentapetalae</taxon>
        <taxon>asterids</taxon>
        <taxon>campanulids</taxon>
        <taxon>Asterales</taxon>
        <taxon>Asteraceae</taxon>
        <taxon>Asteroideae</taxon>
        <taxon>Anthemideae</taxon>
        <taxon>Anthemidinae</taxon>
        <taxon>Tanacetum</taxon>
    </lineage>
</organism>
<proteinExistence type="predicted"/>
<gene>
    <name evidence="1" type="ORF">Tci_359782</name>
</gene>
<dbReference type="PANTHER" id="PTHR11439:SF496">
    <property type="entry name" value="RNA-DIRECTED DNA POLYMERASE"/>
    <property type="match status" value="1"/>
</dbReference>
<comment type="caution">
    <text evidence="1">The sequence shown here is derived from an EMBL/GenBank/DDBJ whole genome shotgun (WGS) entry which is preliminary data.</text>
</comment>
<sequence length="356" mass="40784">EATYILGIKITRDRSKRLIALSQSAYFDKILKKFKMDNFKRGSVRMQEKPDYRKSQGAKTHSEVKCMQRVPYASAIGSIMYVNTKDIVLVYGGRPKTELKVTCYADAGYQTDKDDTKSQSGYVFMLNGRAVDWKSAKHSTIAMSSIEVEYIAAAEASMEAIKMRKFVDGFRDIMPSNKRPIKMLCDYAPAITIPNDLKNIKVSKHYQRKYHYIRKVIPAGEIVLKKVHIDDNLADPFTKPMPYNKHFEHAMGIGVYLASILMNLVPLKGIVESVRLVVNKPESGIFFYNGSFDLVFQREYEFYLLNNAQLIKIQNAIKIDLVIAREMYDKMIYAIHARDDVVEARKIIQDNLDNLG</sequence>
<dbReference type="CDD" id="cd09272">
    <property type="entry name" value="RNase_HI_RT_Ty1"/>
    <property type="match status" value="1"/>
</dbReference>
<evidence type="ECO:0008006" key="2">
    <source>
        <dbReference type="Google" id="ProtNLM"/>
    </source>
</evidence>
<reference evidence="1" key="1">
    <citation type="journal article" date="2019" name="Sci. Rep.">
        <title>Draft genome of Tanacetum cinerariifolium, the natural source of mosquito coil.</title>
        <authorList>
            <person name="Yamashiro T."/>
            <person name="Shiraishi A."/>
            <person name="Satake H."/>
            <person name="Nakayama K."/>
        </authorList>
    </citation>
    <scope>NUCLEOTIDE SEQUENCE</scope>
</reference>
<dbReference type="PANTHER" id="PTHR11439">
    <property type="entry name" value="GAG-POL-RELATED RETROTRANSPOSON"/>
    <property type="match status" value="1"/>
</dbReference>
<dbReference type="EMBL" id="BKCJ010136153">
    <property type="protein sequence ID" value="GEX87807.1"/>
    <property type="molecule type" value="Genomic_DNA"/>
</dbReference>
<protein>
    <recommendedName>
        <fullName evidence="2">Retrotransposon protein, putative, Ty1-copia subclass</fullName>
    </recommendedName>
</protein>
<feature type="non-terminal residue" evidence="1">
    <location>
        <position position="1"/>
    </location>
</feature>
<evidence type="ECO:0000313" key="1">
    <source>
        <dbReference type="EMBL" id="GEX87807.1"/>
    </source>
</evidence>
<dbReference type="AlphaFoldDB" id="A0A699HB41"/>